<dbReference type="Proteomes" id="UP001056120">
    <property type="component" value="Linkage Group LG08"/>
</dbReference>
<comment type="caution">
    <text evidence="1">The sequence shown here is derived from an EMBL/GenBank/DDBJ whole genome shotgun (WGS) entry which is preliminary data.</text>
</comment>
<proteinExistence type="predicted"/>
<keyword evidence="2" id="KW-1185">Reference proteome</keyword>
<organism evidence="1 2">
    <name type="scientific">Smallanthus sonchifolius</name>
    <dbReference type="NCBI Taxonomy" id="185202"/>
    <lineage>
        <taxon>Eukaryota</taxon>
        <taxon>Viridiplantae</taxon>
        <taxon>Streptophyta</taxon>
        <taxon>Embryophyta</taxon>
        <taxon>Tracheophyta</taxon>
        <taxon>Spermatophyta</taxon>
        <taxon>Magnoliopsida</taxon>
        <taxon>eudicotyledons</taxon>
        <taxon>Gunneridae</taxon>
        <taxon>Pentapetalae</taxon>
        <taxon>asterids</taxon>
        <taxon>campanulids</taxon>
        <taxon>Asterales</taxon>
        <taxon>Asteraceae</taxon>
        <taxon>Asteroideae</taxon>
        <taxon>Heliantheae alliance</taxon>
        <taxon>Millerieae</taxon>
        <taxon>Smallanthus</taxon>
    </lineage>
</organism>
<evidence type="ECO:0000313" key="1">
    <source>
        <dbReference type="EMBL" id="KAI3805802.1"/>
    </source>
</evidence>
<sequence>MGVGLADPILRAPGASNRLFLSQSIIYNRSCSRISKPLLTPTDDTEEMFARRDERVQVALERITKCQNYCKSTIRSVYNVDQSVPDSILISGDSNLHNPIARWDTNFQTGAKTALLLPFSPIVVAADDGECIRVWNYEEAALLNIGSSSLAICLISANVYKTYILWLQYGSGGISSTMVWDLNREQLLSSIPLASDSRISALAASQVHGGQYAAGFRDGSVRLFDIRAPEGRVEKVVGIGFQPGLYPAKIVSASQAGDIQCLDIRNPSEANLTIDAHCGSLTALAIQRHTPLIASSSAKQLIKVFNTEGERLGTIRYTPNFMAQKVGSATSLAFHPYQILLAAGSTDARVSIYNRFV</sequence>
<evidence type="ECO:0000313" key="2">
    <source>
        <dbReference type="Proteomes" id="UP001056120"/>
    </source>
</evidence>
<reference evidence="1 2" key="2">
    <citation type="journal article" date="2022" name="Mol. Ecol. Resour.">
        <title>The genomes of chicory, endive, great burdock and yacon provide insights into Asteraceae paleo-polyploidization history and plant inulin production.</title>
        <authorList>
            <person name="Fan W."/>
            <person name="Wang S."/>
            <person name="Wang H."/>
            <person name="Wang A."/>
            <person name="Jiang F."/>
            <person name="Liu H."/>
            <person name="Zhao H."/>
            <person name="Xu D."/>
            <person name="Zhang Y."/>
        </authorList>
    </citation>
    <scope>NUCLEOTIDE SEQUENCE [LARGE SCALE GENOMIC DNA]</scope>
    <source>
        <strain evidence="2">cv. Yunnan</strain>
        <tissue evidence="1">Leaves</tissue>
    </source>
</reference>
<gene>
    <name evidence="1" type="ORF">L1987_21688</name>
</gene>
<accession>A0ACB9IDB3</accession>
<name>A0ACB9IDB3_9ASTR</name>
<reference evidence="2" key="1">
    <citation type="journal article" date="2022" name="Mol. Ecol. Resour.">
        <title>The genomes of chicory, endive, great burdock and yacon provide insights into Asteraceae palaeo-polyploidization history and plant inulin production.</title>
        <authorList>
            <person name="Fan W."/>
            <person name="Wang S."/>
            <person name="Wang H."/>
            <person name="Wang A."/>
            <person name="Jiang F."/>
            <person name="Liu H."/>
            <person name="Zhao H."/>
            <person name="Xu D."/>
            <person name="Zhang Y."/>
        </authorList>
    </citation>
    <scope>NUCLEOTIDE SEQUENCE [LARGE SCALE GENOMIC DNA]</scope>
    <source>
        <strain evidence="2">cv. Yunnan</strain>
    </source>
</reference>
<dbReference type="EMBL" id="CM042025">
    <property type="protein sequence ID" value="KAI3805802.1"/>
    <property type="molecule type" value="Genomic_DNA"/>
</dbReference>
<protein>
    <submittedName>
        <fullName evidence="1">Uncharacterized protein</fullName>
    </submittedName>
</protein>